<proteinExistence type="predicted"/>
<gene>
    <name evidence="1" type="ORF">BFJ68_g2265</name>
</gene>
<sequence length="84" mass="9561">MGLAALHQRSLLGETNNHHLELEFHTKAVRQLQDFLSSININELRPENETLVEIITCGIALISFECNKLATAFRRHVLNRSHDA</sequence>
<accession>A0A420RVE8</accession>
<name>A0A420RVE8_FUSOX</name>
<dbReference type="AlphaFoldDB" id="A0A420RVE8"/>
<protein>
    <submittedName>
        <fullName evidence="1">Uncharacterized protein</fullName>
    </submittedName>
</protein>
<evidence type="ECO:0000313" key="2">
    <source>
        <dbReference type="Proteomes" id="UP000285860"/>
    </source>
</evidence>
<comment type="caution">
    <text evidence="1">The sequence shown here is derived from an EMBL/GenBank/DDBJ whole genome shotgun (WGS) entry which is preliminary data.</text>
</comment>
<evidence type="ECO:0000313" key="1">
    <source>
        <dbReference type="EMBL" id="RKL20993.1"/>
    </source>
</evidence>
<organism evidence="1 2">
    <name type="scientific">Fusarium oxysporum</name>
    <name type="common">Fusarium vascular wilt</name>
    <dbReference type="NCBI Taxonomy" id="5507"/>
    <lineage>
        <taxon>Eukaryota</taxon>
        <taxon>Fungi</taxon>
        <taxon>Dikarya</taxon>
        <taxon>Ascomycota</taxon>
        <taxon>Pezizomycotina</taxon>
        <taxon>Sordariomycetes</taxon>
        <taxon>Hypocreomycetidae</taxon>
        <taxon>Hypocreales</taxon>
        <taxon>Nectriaceae</taxon>
        <taxon>Fusarium</taxon>
        <taxon>Fusarium oxysporum species complex</taxon>
    </lineage>
</organism>
<dbReference type="EMBL" id="MRCY01000007">
    <property type="protein sequence ID" value="RKL20993.1"/>
    <property type="molecule type" value="Genomic_DNA"/>
</dbReference>
<dbReference type="Proteomes" id="UP000285860">
    <property type="component" value="Unassembled WGS sequence"/>
</dbReference>
<reference evidence="1 2" key="1">
    <citation type="journal article" date="2018" name="Sci. Rep.">
        <title>Characterisation of pathogen-specific regions and novel effector candidates in Fusarium oxysporum f. sp. cepae.</title>
        <authorList>
            <person name="Armitage A.D."/>
            <person name="Taylor A."/>
            <person name="Sobczyk M.K."/>
            <person name="Baxter L."/>
            <person name="Greenfield B.P."/>
            <person name="Bates H.J."/>
            <person name="Wilson F."/>
            <person name="Jackson A.C."/>
            <person name="Ott S."/>
            <person name="Harrison R.J."/>
            <person name="Clarkson J.P."/>
        </authorList>
    </citation>
    <scope>NUCLEOTIDE SEQUENCE [LARGE SCALE GENOMIC DNA]</scope>
    <source>
        <strain evidence="1 2">Fo_A28</strain>
    </source>
</reference>